<evidence type="ECO:0000256" key="7">
    <source>
        <dbReference type="ARBA" id="ARBA00022679"/>
    </source>
</evidence>
<evidence type="ECO:0000313" key="12">
    <source>
        <dbReference type="EMBL" id="QFZ20512.1"/>
    </source>
</evidence>
<dbReference type="Gene3D" id="3.40.50.150">
    <property type="entry name" value="Vaccinia Virus protein VP39"/>
    <property type="match status" value="1"/>
</dbReference>
<dbReference type="Proteomes" id="UP000325787">
    <property type="component" value="Chromosome"/>
</dbReference>
<dbReference type="GO" id="GO:0004719">
    <property type="term" value="F:protein-L-isoaspartate (D-aspartate) O-methyltransferase activity"/>
    <property type="evidence" value="ECO:0007669"/>
    <property type="project" value="UniProtKB-EC"/>
</dbReference>
<sequence length="421" mass="45255">MTGTTSGERATELRNQTVDALKDAGTIVSARVEAVMRAVPRETFAPEADLDAVYEPWNGLVTKRDENGRAVSSLSAPDAQAHMLEQARIEPGMTVLEIGSGGMNAAYLSEMVGPTGRVTTVDIDPFVTERTSRFLDQAGYPQVTVVLADAEHGVPQHAPYDRILVTVGAWDVPPAWIDQLVDGGLLVVPLKVMGLMRTVALVREGDRLVSESARLFGFVPMQGVGAHDSTELALREGAVRLVFDEQAPADLSRLEGVLEYEPLVVDSGAGLRLGEPWATMQMWLATTVPGFCRILVDRAANEASPRPLGGLHTGMAAVDGANLAYVASRKLGGQELTLEVHAYGPAPAALAELVAEQLRVWDRDHRGGPGPQYLVYPATTPDERLPAADFAVAKRHSRVLLSWPRPANTVGSDVLHHPNHQ</sequence>
<gene>
    <name evidence="12" type="primary">fxlM</name>
    <name evidence="12" type="ORF">EKG83_26660</name>
</gene>
<dbReference type="AlphaFoldDB" id="A0A5Q0H466"/>
<evidence type="ECO:0000256" key="8">
    <source>
        <dbReference type="ARBA" id="ARBA00022691"/>
    </source>
</evidence>
<dbReference type="EMBL" id="CP034550">
    <property type="protein sequence ID" value="QFZ20512.1"/>
    <property type="molecule type" value="Genomic_DNA"/>
</dbReference>
<dbReference type="KEGG" id="ssyi:EKG83_26660"/>
<evidence type="ECO:0000256" key="9">
    <source>
        <dbReference type="ARBA" id="ARBA00030757"/>
    </source>
</evidence>
<dbReference type="Pfam" id="PF01135">
    <property type="entry name" value="PCMT"/>
    <property type="match status" value="1"/>
</dbReference>
<keyword evidence="5" id="KW-0963">Cytoplasm</keyword>
<proteinExistence type="inferred from homology"/>
<dbReference type="InterPro" id="IPR000682">
    <property type="entry name" value="PCMT"/>
</dbReference>
<dbReference type="PANTHER" id="PTHR11579:SF0">
    <property type="entry name" value="PROTEIN-L-ISOASPARTATE(D-ASPARTATE) O-METHYLTRANSFERASE"/>
    <property type="match status" value="1"/>
</dbReference>
<evidence type="ECO:0000256" key="6">
    <source>
        <dbReference type="ARBA" id="ARBA00022603"/>
    </source>
</evidence>
<dbReference type="InterPro" id="IPR027573">
    <property type="entry name" value="Methyltran_FxLD"/>
</dbReference>
<comment type="similarity">
    <text evidence="2">Belongs to the methyltransferase superfamily. L-isoaspartyl/D-aspartyl protein methyltransferase family.</text>
</comment>
<evidence type="ECO:0000313" key="13">
    <source>
        <dbReference type="Proteomes" id="UP000325787"/>
    </source>
</evidence>
<comment type="subcellular location">
    <subcellularLocation>
        <location evidence="1">Cytoplasm</location>
    </subcellularLocation>
</comment>
<dbReference type="CDD" id="cd02440">
    <property type="entry name" value="AdoMet_MTases"/>
    <property type="match status" value="1"/>
</dbReference>
<evidence type="ECO:0000256" key="4">
    <source>
        <dbReference type="ARBA" id="ARBA00013346"/>
    </source>
</evidence>
<evidence type="ECO:0000256" key="10">
    <source>
        <dbReference type="ARBA" id="ARBA00031323"/>
    </source>
</evidence>
<name>A0A5Q0H466_SACSY</name>
<dbReference type="RefSeq" id="WP_033435415.1">
    <property type="nucleotide sequence ID" value="NZ_CP034550.1"/>
</dbReference>
<dbReference type="OrthoDB" id="4035289at2"/>
<dbReference type="NCBIfam" id="TIGR04364">
    <property type="entry name" value="methyltran_FxLD"/>
    <property type="match status" value="1"/>
</dbReference>
<keyword evidence="8" id="KW-0949">S-adenosyl-L-methionine</keyword>
<dbReference type="GO" id="GO:0032259">
    <property type="term" value="P:methylation"/>
    <property type="evidence" value="ECO:0007669"/>
    <property type="project" value="UniProtKB-KW"/>
</dbReference>
<dbReference type="PANTHER" id="PTHR11579">
    <property type="entry name" value="PROTEIN-L-ISOASPARTATE O-METHYLTRANSFERASE"/>
    <property type="match status" value="1"/>
</dbReference>
<evidence type="ECO:0000256" key="2">
    <source>
        <dbReference type="ARBA" id="ARBA00005369"/>
    </source>
</evidence>
<reference evidence="13" key="1">
    <citation type="journal article" date="2021" name="Curr. Microbiol.">
        <title>Complete genome of nocamycin-producing strain Saccharothrix syringae NRRL B-16468 reveals the biosynthetic potential for secondary metabolites.</title>
        <authorList>
            <person name="Mo X."/>
            <person name="Yang S."/>
        </authorList>
    </citation>
    <scope>NUCLEOTIDE SEQUENCE [LARGE SCALE GENOMIC DNA]</scope>
    <source>
        <strain evidence="13">ATCC 51364 / DSM 43886 / JCM 6844 / KCTC 9398 / NBRC 14523 / NRRL B-16468 / INA 2240</strain>
    </source>
</reference>
<accession>A0A5Q0H466</accession>
<keyword evidence="13" id="KW-1185">Reference proteome</keyword>
<evidence type="ECO:0000256" key="3">
    <source>
        <dbReference type="ARBA" id="ARBA00011890"/>
    </source>
</evidence>
<dbReference type="EC" id="2.1.1.77" evidence="3"/>
<evidence type="ECO:0000256" key="11">
    <source>
        <dbReference type="ARBA" id="ARBA00031350"/>
    </source>
</evidence>
<organism evidence="12 13">
    <name type="scientific">Saccharothrix syringae</name>
    <name type="common">Nocardiopsis syringae</name>
    <dbReference type="NCBI Taxonomy" id="103733"/>
    <lineage>
        <taxon>Bacteria</taxon>
        <taxon>Bacillati</taxon>
        <taxon>Actinomycetota</taxon>
        <taxon>Actinomycetes</taxon>
        <taxon>Pseudonocardiales</taxon>
        <taxon>Pseudonocardiaceae</taxon>
        <taxon>Saccharothrix</taxon>
    </lineage>
</organism>
<keyword evidence="6 12" id="KW-0489">Methyltransferase</keyword>
<dbReference type="InterPro" id="IPR029063">
    <property type="entry name" value="SAM-dependent_MTases_sf"/>
</dbReference>
<protein>
    <recommendedName>
        <fullName evidence="4">Protein-L-isoaspartate O-methyltransferase</fullName>
        <ecNumber evidence="3">2.1.1.77</ecNumber>
    </recommendedName>
    <alternativeName>
        <fullName evidence="11">L-isoaspartyl protein carboxyl methyltransferase</fullName>
    </alternativeName>
    <alternativeName>
        <fullName evidence="9">Protein L-isoaspartyl methyltransferase</fullName>
    </alternativeName>
    <alternativeName>
        <fullName evidence="10">Protein-beta-aspartate methyltransferase</fullName>
    </alternativeName>
</protein>
<dbReference type="SUPFAM" id="SSF53335">
    <property type="entry name" value="S-adenosyl-L-methionine-dependent methyltransferases"/>
    <property type="match status" value="1"/>
</dbReference>
<keyword evidence="7 12" id="KW-0808">Transferase</keyword>
<evidence type="ECO:0000256" key="1">
    <source>
        <dbReference type="ARBA" id="ARBA00004496"/>
    </source>
</evidence>
<dbReference type="GO" id="GO:0005737">
    <property type="term" value="C:cytoplasm"/>
    <property type="evidence" value="ECO:0007669"/>
    <property type="project" value="UniProtKB-SubCell"/>
</dbReference>
<evidence type="ECO:0000256" key="5">
    <source>
        <dbReference type="ARBA" id="ARBA00022490"/>
    </source>
</evidence>